<dbReference type="InterPro" id="IPR043504">
    <property type="entry name" value="Peptidase_S1_PA_chymotrypsin"/>
</dbReference>
<dbReference type="GO" id="GO:0004252">
    <property type="term" value="F:serine-type endopeptidase activity"/>
    <property type="evidence" value="ECO:0007669"/>
    <property type="project" value="InterPro"/>
</dbReference>
<dbReference type="FunFam" id="2.40.10.10:FF:000068">
    <property type="entry name" value="transmembrane protease serine 2"/>
    <property type="match status" value="1"/>
</dbReference>
<keyword evidence="1" id="KW-1015">Disulfide bond</keyword>
<reference evidence="4" key="1">
    <citation type="submission" date="2021-11" db="EMBL/GenBank/DDBJ databases">
        <authorList>
            <person name="Schell T."/>
        </authorList>
    </citation>
    <scope>NUCLEOTIDE SEQUENCE</scope>
    <source>
        <strain evidence="4">M5</strain>
    </source>
</reference>
<accession>A0A8J2WNS2</accession>
<dbReference type="GO" id="GO:0006508">
    <property type="term" value="P:proteolysis"/>
    <property type="evidence" value="ECO:0007669"/>
    <property type="project" value="InterPro"/>
</dbReference>
<keyword evidence="5" id="KW-1185">Reference proteome</keyword>
<evidence type="ECO:0000256" key="2">
    <source>
        <dbReference type="SAM" id="SignalP"/>
    </source>
</evidence>
<dbReference type="InterPro" id="IPR009003">
    <property type="entry name" value="Peptidase_S1_PA"/>
</dbReference>
<protein>
    <recommendedName>
        <fullName evidence="3">Peptidase S1 domain-containing protein</fullName>
    </recommendedName>
</protein>
<dbReference type="SMART" id="SM00020">
    <property type="entry name" value="Tryp_SPc"/>
    <property type="match status" value="1"/>
</dbReference>
<name>A0A8J2WNS2_9CRUS</name>
<dbReference type="OrthoDB" id="6755574at2759"/>
<dbReference type="Gene3D" id="2.40.10.10">
    <property type="entry name" value="Trypsin-like serine proteases"/>
    <property type="match status" value="1"/>
</dbReference>
<dbReference type="SUPFAM" id="SSF50494">
    <property type="entry name" value="Trypsin-like serine proteases"/>
    <property type="match status" value="1"/>
</dbReference>
<feature type="domain" description="Peptidase S1" evidence="3">
    <location>
        <begin position="27"/>
        <end position="254"/>
    </location>
</feature>
<feature type="chain" id="PRO_5035269556" description="Peptidase S1 domain-containing protein" evidence="2">
    <location>
        <begin position="18"/>
        <end position="296"/>
    </location>
</feature>
<sequence>METVLLLLSCLSIGVIGLPNKFGSERVLGGVQAFAGEFPYVVSISVDEQHICGGFIYSADWVVTAASCVYGKYPSQLKVTAGELSLNNIDPSEETVSVFSFIIHDGYNSALKTNDIALIELATSITFGPYVTLARYDEVDESISYGTFMGWGSTQTQPDGLPSMKLRKANLTISTDCPIYYTIDEFNKNYMICAGAEGFSPCAYDEGSPLVQKFSNEDVVVGIMSKNQGCGTNVPPSIFTRLSVFYSWFQANAGLQPPFPTTTSPPTTQPTTRPTAPTAPCYNCVTASYLLPTSFQ</sequence>
<gene>
    <name evidence="4" type="ORF">DGAL_LOCUS8952</name>
</gene>
<organism evidence="4 5">
    <name type="scientific">Daphnia galeata</name>
    <dbReference type="NCBI Taxonomy" id="27404"/>
    <lineage>
        <taxon>Eukaryota</taxon>
        <taxon>Metazoa</taxon>
        <taxon>Ecdysozoa</taxon>
        <taxon>Arthropoda</taxon>
        <taxon>Crustacea</taxon>
        <taxon>Branchiopoda</taxon>
        <taxon>Diplostraca</taxon>
        <taxon>Cladocera</taxon>
        <taxon>Anomopoda</taxon>
        <taxon>Daphniidae</taxon>
        <taxon>Daphnia</taxon>
    </lineage>
</organism>
<dbReference type="Pfam" id="PF00089">
    <property type="entry name" value="Trypsin"/>
    <property type="match status" value="1"/>
</dbReference>
<dbReference type="PANTHER" id="PTHR24258:SF140">
    <property type="entry name" value="BCDNA.GH08420-RELATED"/>
    <property type="match status" value="1"/>
</dbReference>
<dbReference type="EMBL" id="CAKKLH010000201">
    <property type="protein sequence ID" value="CAH0105879.1"/>
    <property type="molecule type" value="Genomic_DNA"/>
</dbReference>
<evidence type="ECO:0000259" key="3">
    <source>
        <dbReference type="PROSITE" id="PS50240"/>
    </source>
</evidence>
<proteinExistence type="predicted"/>
<comment type="caution">
    <text evidence="4">The sequence shown here is derived from an EMBL/GenBank/DDBJ whole genome shotgun (WGS) entry which is preliminary data.</text>
</comment>
<dbReference type="PROSITE" id="PS50240">
    <property type="entry name" value="TRYPSIN_DOM"/>
    <property type="match status" value="1"/>
</dbReference>
<dbReference type="AlphaFoldDB" id="A0A8J2WNS2"/>
<dbReference type="InterPro" id="IPR001314">
    <property type="entry name" value="Peptidase_S1A"/>
</dbReference>
<dbReference type="InterPro" id="IPR001254">
    <property type="entry name" value="Trypsin_dom"/>
</dbReference>
<keyword evidence="2" id="KW-0732">Signal</keyword>
<dbReference type="Proteomes" id="UP000789390">
    <property type="component" value="Unassembled WGS sequence"/>
</dbReference>
<dbReference type="PANTHER" id="PTHR24258">
    <property type="entry name" value="SERINE PROTEASE-RELATED"/>
    <property type="match status" value="1"/>
</dbReference>
<dbReference type="CDD" id="cd00190">
    <property type="entry name" value="Tryp_SPc"/>
    <property type="match status" value="1"/>
</dbReference>
<feature type="signal peptide" evidence="2">
    <location>
        <begin position="1"/>
        <end position="17"/>
    </location>
</feature>
<evidence type="ECO:0000313" key="4">
    <source>
        <dbReference type="EMBL" id="CAH0105879.1"/>
    </source>
</evidence>
<dbReference type="PRINTS" id="PR00722">
    <property type="entry name" value="CHYMOTRYPSIN"/>
</dbReference>
<evidence type="ECO:0000256" key="1">
    <source>
        <dbReference type="ARBA" id="ARBA00023157"/>
    </source>
</evidence>
<evidence type="ECO:0000313" key="5">
    <source>
        <dbReference type="Proteomes" id="UP000789390"/>
    </source>
</evidence>